<accession>X1G1K2</accession>
<sequence length="289" mass="33231">ENFQSLIETSGYEKMVENLKEKYSVPLSLVNLENEDLDEYKWKFPPYKLKLPSLLKTHSYINLPKMKTHGTCMVTLGLKNQKGLLLLKNKKKFHLGFRDKNDVYHSNLHECIFELGNLVQPELTICDATLALEGNGPTTNPGLTWVKKLNICIGGTDMVEVDNACCQIMGIPVDLVEHLPKVNVSLAPGSLPLDCEEPFKRPVKRTKPYGNMYHHSSMWTCTGCQMTLTRMNRKIAFNPELREKLKERNKKYERIDFFIGRTEEKDIPDDHGVLLFCGNCTKKYLDYIQ</sequence>
<reference evidence="2" key="1">
    <citation type="journal article" date="2014" name="Front. Microbiol.">
        <title>High frequency of phylogenetically diverse reductive dehalogenase-homologous genes in deep subseafloor sedimentary metagenomes.</title>
        <authorList>
            <person name="Kawai M."/>
            <person name="Futagami T."/>
            <person name="Toyoda A."/>
            <person name="Takaki Y."/>
            <person name="Nishi S."/>
            <person name="Hori S."/>
            <person name="Arai W."/>
            <person name="Tsubouchi T."/>
            <person name="Morono Y."/>
            <person name="Uchiyama I."/>
            <person name="Ito T."/>
            <person name="Fujiyama A."/>
            <person name="Inagaki F."/>
            <person name="Takami H."/>
        </authorList>
    </citation>
    <scope>NUCLEOTIDE SEQUENCE</scope>
    <source>
        <strain evidence="2">Expedition CK06-06</strain>
    </source>
</reference>
<feature type="domain" description="DUF362" evidence="1">
    <location>
        <begin position="4"/>
        <end position="167"/>
    </location>
</feature>
<dbReference type="Pfam" id="PF04015">
    <property type="entry name" value="DUF362"/>
    <property type="match status" value="1"/>
</dbReference>
<dbReference type="AlphaFoldDB" id="X1G1K2"/>
<evidence type="ECO:0000259" key="1">
    <source>
        <dbReference type="Pfam" id="PF04015"/>
    </source>
</evidence>
<name>X1G1K2_9ZZZZ</name>
<feature type="non-terminal residue" evidence="2">
    <location>
        <position position="1"/>
    </location>
</feature>
<comment type="caution">
    <text evidence="2">The sequence shown here is derived from an EMBL/GenBank/DDBJ whole genome shotgun (WGS) entry which is preliminary data.</text>
</comment>
<dbReference type="EMBL" id="BARU01019361">
    <property type="protein sequence ID" value="GAH51786.1"/>
    <property type="molecule type" value="Genomic_DNA"/>
</dbReference>
<dbReference type="InterPro" id="IPR007160">
    <property type="entry name" value="DUF362"/>
</dbReference>
<feature type="non-terminal residue" evidence="2">
    <location>
        <position position="289"/>
    </location>
</feature>
<evidence type="ECO:0000313" key="2">
    <source>
        <dbReference type="EMBL" id="GAH51786.1"/>
    </source>
</evidence>
<organism evidence="2">
    <name type="scientific">marine sediment metagenome</name>
    <dbReference type="NCBI Taxonomy" id="412755"/>
    <lineage>
        <taxon>unclassified sequences</taxon>
        <taxon>metagenomes</taxon>
        <taxon>ecological metagenomes</taxon>
    </lineage>
</organism>
<protein>
    <recommendedName>
        <fullName evidence="1">DUF362 domain-containing protein</fullName>
    </recommendedName>
</protein>
<gene>
    <name evidence="2" type="ORF">S03H2_31883</name>
</gene>
<proteinExistence type="predicted"/>